<evidence type="ECO:0000313" key="4">
    <source>
        <dbReference type="Proteomes" id="UP000053240"/>
    </source>
</evidence>
<organism evidence="3 4">
    <name type="scientific">Papilio machaon</name>
    <name type="common">Old World swallowtail butterfly</name>
    <dbReference type="NCBI Taxonomy" id="76193"/>
    <lineage>
        <taxon>Eukaryota</taxon>
        <taxon>Metazoa</taxon>
        <taxon>Ecdysozoa</taxon>
        <taxon>Arthropoda</taxon>
        <taxon>Hexapoda</taxon>
        <taxon>Insecta</taxon>
        <taxon>Pterygota</taxon>
        <taxon>Neoptera</taxon>
        <taxon>Endopterygota</taxon>
        <taxon>Lepidoptera</taxon>
        <taxon>Glossata</taxon>
        <taxon>Ditrysia</taxon>
        <taxon>Papilionoidea</taxon>
        <taxon>Papilionidae</taxon>
        <taxon>Papilioninae</taxon>
        <taxon>Papilio</taxon>
    </lineage>
</organism>
<reference evidence="3 4" key="1">
    <citation type="journal article" date="2015" name="Nat. Commun.">
        <title>Outbred genome sequencing and CRISPR/Cas9 gene editing in butterflies.</title>
        <authorList>
            <person name="Li X."/>
            <person name="Fan D."/>
            <person name="Zhang W."/>
            <person name="Liu G."/>
            <person name="Zhang L."/>
            <person name="Zhao L."/>
            <person name="Fang X."/>
            <person name="Chen L."/>
            <person name="Dong Y."/>
            <person name="Chen Y."/>
            <person name="Ding Y."/>
            <person name="Zhao R."/>
            <person name="Feng M."/>
            <person name="Zhu Y."/>
            <person name="Feng Y."/>
            <person name="Jiang X."/>
            <person name="Zhu D."/>
            <person name="Xiang H."/>
            <person name="Feng X."/>
            <person name="Li S."/>
            <person name="Wang J."/>
            <person name="Zhang G."/>
            <person name="Kronforst M.R."/>
            <person name="Wang W."/>
        </authorList>
    </citation>
    <scope>NUCLEOTIDE SEQUENCE [LARGE SCALE GENOMIC DNA]</scope>
    <source>
        <strain evidence="3">Ya'a_city_454_Pm</strain>
        <tissue evidence="3">Whole body</tissue>
    </source>
</reference>
<feature type="coiled-coil region" evidence="1">
    <location>
        <begin position="187"/>
        <end position="214"/>
    </location>
</feature>
<dbReference type="OrthoDB" id="7405964at2759"/>
<sequence length="265" mass="30942">MDRYVVTNDCIPEIVKHSKINENSAQFFRRKNFLNGLQNALNILNGLERCLQKTGKYEKKLLKCKSSHSHTHNNDWWESEPSEGKETKVLNADKTTSSRNQVDLAESWSTMSIVCLQYQYEELSKRYEALLQAYDERCGALSERERAVARLLGRTDRMRAQLVHAHQALLTVGDKYLMLRGKKMMQKKWYEERLEALKRLLQEITFEAERAEFELNSQTKDSAESEDVDTSLLVSEISRCNSLFLENLRLKTELEGVSMQHYDTY</sequence>
<dbReference type="EMBL" id="KQ461190">
    <property type="protein sequence ID" value="KPJ07282.1"/>
    <property type="molecule type" value="Genomic_DNA"/>
</dbReference>
<protein>
    <submittedName>
        <fullName evidence="3">Uncharacterized protein</fullName>
    </submittedName>
</protein>
<dbReference type="Proteomes" id="UP000053240">
    <property type="component" value="Unassembled WGS sequence"/>
</dbReference>
<feature type="region of interest" description="Disordered" evidence="2">
    <location>
        <begin position="68"/>
        <end position="96"/>
    </location>
</feature>
<keyword evidence="1" id="KW-0175">Coiled coil</keyword>
<gene>
    <name evidence="3" type="ORF">RR48_07698</name>
</gene>
<evidence type="ECO:0000313" key="3">
    <source>
        <dbReference type="EMBL" id="KPJ07282.1"/>
    </source>
</evidence>
<accession>A0A194QP40</accession>
<dbReference type="InParanoid" id="A0A194QP40"/>
<name>A0A194QP40_PAPMA</name>
<evidence type="ECO:0000256" key="2">
    <source>
        <dbReference type="SAM" id="MobiDB-lite"/>
    </source>
</evidence>
<keyword evidence="4" id="KW-1185">Reference proteome</keyword>
<evidence type="ECO:0000256" key="1">
    <source>
        <dbReference type="SAM" id="Coils"/>
    </source>
</evidence>
<dbReference type="KEGG" id="pmac:106719102"/>
<dbReference type="AlphaFoldDB" id="A0A194QP40"/>
<proteinExistence type="predicted"/>